<evidence type="ECO:0000313" key="3">
    <source>
        <dbReference type="Proteomes" id="UP000469558"/>
    </source>
</evidence>
<dbReference type="Pfam" id="PF00069">
    <property type="entry name" value="Pkinase"/>
    <property type="match status" value="1"/>
</dbReference>
<feature type="domain" description="Protein kinase" evidence="1">
    <location>
        <begin position="1"/>
        <end position="332"/>
    </location>
</feature>
<sequence>MRVSRARYIPCSRVSSALVGISGREYQRGKVLHSNQHDKAFDVHLAHFENKQYVLKRLPESFFELSQEHKRDFPDSRRIRLDVDYNEKEQTVVYEYFKTDLLALVQNNADFPLAARKQILFEIGKALQELHGKNWIHIDVKPNNVMVDWNLDDQGQVQIERVALIDLEVSLKLEGDKLLRIPLPNMQRLGNFMWRSPEAQTGQGIGKPADVFSFGLVCIYTLTSKEIMAVDHEELREKEVEPEIEILGRCIVYFGPLSEGLLKHTADETWQLVLRQVEEGVAEASTIFRLENWTESDYPNIDAEAKRMLGRIMNLDPAKRATMDEILEDSYWSQ</sequence>
<protein>
    <submittedName>
        <fullName evidence="2">Cell division control protein 2-like protein</fullName>
    </submittedName>
</protein>
<dbReference type="PROSITE" id="PS50011">
    <property type="entry name" value="PROTEIN_KINASE_DOM"/>
    <property type="match status" value="1"/>
</dbReference>
<dbReference type="GO" id="GO:0005524">
    <property type="term" value="F:ATP binding"/>
    <property type="evidence" value="ECO:0007669"/>
    <property type="project" value="InterPro"/>
</dbReference>
<dbReference type="SUPFAM" id="SSF56112">
    <property type="entry name" value="Protein kinase-like (PK-like)"/>
    <property type="match status" value="1"/>
</dbReference>
<dbReference type="GO" id="GO:0044773">
    <property type="term" value="P:mitotic DNA damage checkpoint signaling"/>
    <property type="evidence" value="ECO:0007669"/>
    <property type="project" value="TreeGrafter"/>
</dbReference>
<dbReference type="OrthoDB" id="10252171at2759"/>
<dbReference type="InterPro" id="IPR000719">
    <property type="entry name" value="Prot_kinase_dom"/>
</dbReference>
<dbReference type="GO" id="GO:0005634">
    <property type="term" value="C:nucleus"/>
    <property type="evidence" value="ECO:0007669"/>
    <property type="project" value="TreeGrafter"/>
</dbReference>
<dbReference type="AlphaFoldDB" id="A0A8T9C4L3"/>
<dbReference type="PANTHER" id="PTHR44167">
    <property type="entry name" value="OVARIAN-SPECIFIC SERINE/THREONINE-PROTEIN KINASE LOK-RELATED"/>
    <property type="match status" value="1"/>
</dbReference>
<evidence type="ECO:0000259" key="1">
    <source>
        <dbReference type="PROSITE" id="PS50011"/>
    </source>
</evidence>
<gene>
    <name evidence="2" type="primary">CRK2</name>
    <name evidence="2" type="ORF">LSUE1_G004796</name>
</gene>
<keyword evidence="2" id="KW-0131">Cell cycle</keyword>
<dbReference type="Proteomes" id="UP000469558">
    <property type="component" value="Unassembled WGS sequence"/>
</dbReference>
<dbReference type="InterPro" id="IPR011009">
    <property type="entry name" value="Kinase-like_dom_sf"/>
</dbReference>
<proteinExistence type="predicted"/>
<evidence type="ECO:0000313" key="2">
    <source>
        <dbReference type="EMBL" id="TVY80611.1"/>
    </source>
</evidence>
<keyword evidence="3" id="KW-1185">Reference proteome</keyword>
<accession>A0A8T9C4L3</accession>
<dbReference type="GO" id="GO:0051301">
    <property type="term" value="P:cell division"/>
    <property type="evidence" value="ECO:0007669"/>
    <property type="project" value="UniProtKB-KW"/>
</dbReference>
<comment type="caution">
    <text evidence="2">The sequence shown here is derived from an EMBL/GenBank/DDBJ whole genome shotgun (WGS) entry which is preliminary data.</text>
</comment>
<dbReference type="SMART" id="SM00220">
    <property type="entry name" value="S_TKc"/>
    <property type="match status" value="1"/>
</dbReference>
<organism evidence="2 3">
    <name type="scientific">Lachnellula suecica</name>
    <dbReference type="NCBI Taxonomy" id="602035"/>
    <lineage>
        <taxon>Eukaryota</taxon>
        <taxon>Fungi</taxon>
        <taxon>Dikarya</taxon>
        <taxon>Ascomycota</taxon>
        <taxon>Pezizomycotina</taxon>
        <taxon>Leotiomycetes</taxon>
        <taxon>Helotiales</taxon>
        <taxon>Lachnaceae</taxon>
        <taxon>Lachnellula</taxon>
    </lineage>
</organism>
<reference evidence="2 3" key="1">
    <citation type="submission" date="2018-05" db="EMBL/GenBank/DDBJ databases">
        <title>Genome sequencing and assembly of the regulated plant pathogen Lachnellula willkommii and related sister species for the development of diagnostic species identification markers.</title>
        <authorList>
            <person name="Giroux E."/>
            <person name="Bilodeau G."/>
        </authorList>
    </citation>
    <scope>NUCLEOTIDE SEQUENCE [LARGE SCALE GENOMIC DNA]</scope>
    <source>
        <strain evidence="2 3">CBS 268.59</strain>
    </source>
</reference>
<keyword evidence="2" id="KW-0132">Cell division</keyword>
<dbReference type="GO" id="GO:0004674">
    <property type="term" value="F:protein serine/threonine kinase activity"/>
    <property type="evidence" value="ECO:0007669"/>
    <property type="project" value="TreeGrafter"/>
</dbReference>
<name>A0A8T9C4L3_9HELO</name>
<dbReference type="PANTHER" id="PTHR44167:SF24">
    <property type="entry name" value="SERINE_THREONINE-PROTEIN KINASE CHK2"/>
    <property type="match status" value="1"/>
</dbReference>
<dbReference type="EMBL" id="QGMK01000648">
    <property type="protein sequence ID" value="TVY80611.1"/>
    <property type="molecule type" value="Genomic_DNA"/>
</dbReference>
<dbReference type="Gene3D" id="1.10.510.10">
    <property type="entry name" value="Transferase(Phosphotransferase) domain 1"/>
    <property type="match status" value="1"/>
</dbReference>